<evidence type="ECO:0000259" key="1">
    <source>
        <dbReference type="Pfam" id="PF00651"/>
    </source>
</evidence>
<dbReference type="PANTHER" id="PTHR22744">
    <property type="entry name" value="HELIX LOOP HELIX PROTEIN 21-RELATED"/>
    <property type="match status" value="1"/>
</dbReference>
<dbReference type="Proteomes" id="UP001328107">
    <property type="component" value="Unassembled WGS sequence"/>
</dbReference>
<dbReference type="AlphaFoldDB" id="A0AAN4ZCF1"/>
<feature type="domain" description="BTB" evidence="1">
    <location>
        <begin position="1"/>
        <end position="71"/>
    </location>
</feature>
<protein>
    <recommendedName>
        <fullName evidence="1">BTB domain-containing protein</fullName>
    </recommendedName>
</protein>
<dbReference type="Pfam" id="PF00651">
    <property type="entry name" value="BTB"/>
    <property type="match status" value="1"/>
</dbReference>
<proteinExistence type="predicted"/>
<reference evidence="3" key="1">
    <citation type="submission" date="2022-10" db="EMBL/GenBank/DDBJ databases">
        <title>Genome assembly of Pristionchus species.</title>
        <authorList>
            <person name="Yoshida K."/>
            <person name="Sommer R.J."/>
        </authorList>
    </citation>
    <scope>NUCLEOTIDE SEQUENCE [LARGE SCALE GENOMIC DNA]</scope>
    <source>
        <strain evidence="3">RS5460</strain>
    </source>
</reference>
<dbReference type="InterPro" id="IPR000210">
    <property type="entry name" value="BTB/POZ_dom"/>
</dbReference>
<gene>
    <name evidence="2" type="ORF">PMAYCL1PPCAC_05350</name>
</gene>
<feature type="non-terminal residue" evidence="2">
    <location>
        <position position="344"/>
    </location>
</feature>
<evidence type="ECO:0000313" key="3">
    <source>
        <dbReference type="Proteomes" id="UP001328107"/>
    </source>
</evidence>
<keyword evidence="3" id="KW-1185">Reference proteome</keyword>
<accession>A0AAN4ZCF1</accession>
<dbReference type="InterPro" id="IPR011333">
    <property type="entry name" value="SKP1/BTB/POZ_sf"/>
</dbReference>
<evidence type="ECO:0000313" key="2">
    <source>
        <dbReference type="EMBL" id="GMR35155.1"/>
    </source>
</evidence>
<dbReference type="Gene3D" id="3.30.710.10">
    <property type="entry name" value="Potassium Channel Kv1.1, Chain A"/>
    <property type="match status" value="1"/>
</dbReference>
<dbReference type="SUPFAM" id="SSF54695">
    <property type="entry name" value="POZ domain"/>
    <property type="match status" value="1"/>
</dbReference>
<dbReference type="EMBL" id="BTRK01000002">
    <property type="protein sequence ID" value="GMR35155.1"/>
    <property type="molecule type" value="Genomic_DNA"/>
</dbReference>
<dbReference type="PANTHER" id="PTHR22744:SF14">
    <property type="entry name" value="BTB DOMAIN-CONTAINING PROTEIN-RELATED"/>
    <property type="match status" value="1"/>
</dbReference>
<name>A0AAN4ZCF1_9BILA</name>
<sequence length="344" mass="39311">MFFGSFTEKNKKEIELKGVDREDFHLMLKALYDQPFEVKENMRLLESLLVIADRFDLKAIIDRVEVLIVENNSEFSQAKILLFVDRNDAFRFIKLHTEVFLNYGGNVSCVSASEEYHQLSEEAKSSCDIICEMIPNVEVAETLFWYRSPDSCNEMNEVTDILEGKDLVASGCSTTVFDINSKQDGILSSVYPLHFHFDEAIDIGGLLWSVDAKCNVLEHVDRKNRHLISLMLVVNQDLPSKFEWTAEGIMEIEATFLARGGITLMDQSDITYSTEILDEKGELINPYLTNPYPIKKQFSFALDSNNRKGLTPIVCVIKRAEENGEEELEGWNAPKLFVKTRIHL</sequence>
<comment type="caution">
    <text evidence="2">The sequence shown here is derived from an EMBL/GenBank/DDBJ whole genome shotgun (WGS) entry which is preliminary data.</text>
</comment>
<organism evidence="2 3">
    <name type="scientific">Pristionchus mayeri</name>
    <dbReference type="NCBI Taxonomy" id="1317129"/>
    <lineage>
        <taxon>Eukaryota</taxon>
        <taxon>Metazoa</taxon>
        <taxon>Ecdysozoa</taxon>
        <taxon>Nematoda</taxon>
        <taxon>Chromadorea</taxon>
        <taxon>Rhabditida</taxon>
        <taxon>Rhabditina</taxon>
        <taxon>Diplogasteromorpha</taxon>
        <taxon>Diplogasteroidea</taxon>
        <taxon>Neodiplogasteridae</taxon>
        <taxon>Pristionchus</taxon>
    </lineage>
</organism>